<reference evidence="4 5" key="1">
    <citation type="submission" date="2020-10" db="EMBL/GenBank/DDBJ databases">
        <title>Connecting structure to function with the recovery of over 1000 high-quality activated sludge metagenome-assembled genomes encoding full-length rRNA genes using long-read sequencing.</title>
        <authorList>
            <person name="Singleton C.M."/>
            <person name="Petriglieri F."/>
            <person name="Kristensen J.M."/>
            <person name="Kirkegaard R.H."/>
            <person name="Michaelsen T.Y."/>
            <person name="Andersen M.H."/>
            <person name="Karst S.M."/>
            <person name="Dueholm M.S."/>
            <person name="Nielsen P.H."/>
            <person name="Albertsen M."/>
        </authorList>
    </citation>
    <scope>NUCLEOTIDE SEQUENCE [LARGE SCALE GENOMIC DNA]</scope>
    <source>
        <strain evidence="4">OdNE_18-Q3-R46-58_MAXAC.008</strain>
    </source>
</reference>
<dbReference type="Gene3D" id="3.40.50.2300">
    <property type="match status" value="1"/>
</dbReference>
<feature type="domain" description="Response regulatory" evidence="3">
    <location>
        <begin position="320"/>
        <end position="435"/>
    </location>
</feature>
<sequence length="439" mass="46314">MAMFGLKKSKPSEGSELVLAYLEDAQRVRATIFAVDPKGREIPASLVVVTEERVTLGVQGRVMAEKGEPIELLFYLDGLRLKATGRLQELKTGTLVMELPTAITLAERRKKPRARLNQREGATAIALTGLFDGIGLTGAIDNISEGGMCLKVGRAMNVKTQGPMHMGPNLLSKGEVFMVIKLNKLPKCPLIEVGGVAAHVVSEGNGLSVGITFESGKESILAPVKTMVTGRSGSLPTSVPPKARRQPPKAEPAEPAIELAAARPAPKKEPDPAPAPPPAPPPAAAPEPKPTAPAPEAASPQPEAVNRGSALYRMKKRTRGVLLAMPEGPDREALEGFLAADGYGKVRVAATLTELLDELDEVQLVFVDDGVAELQGLALASLLQQRLDGQETPVVLAEASVDAELVLGAQQVGVAQVLVKPYALDAEFLQMIEGHLGIA</sequence>
<proteinExistence type="predicted"/>
<evidence type="ECO:0000256" key="1">
    <source>
        <dbReference type="PROSITE-ProRule" id="PRU00169"/>
    </source>
</evidence>
<feature type="region of interest" description="Disordered" evidence="2">
    <location>
        <begin position="229"/>
        <end position="307"/>
    </location>
</feature>
<evidence type="ECO:0000256" key="2">
    <source>
        <dbReference type="SAM" id="MobiDB-lite"/>
    </source>
</evidence>
<dbReference type="Pfam" id="PF00072">
    <property type="entry name" value="Response_reg"/>
    <property type="match status" value="1"/>
</dbReference>
<feature type="compositionally biased region" description="Pro residues" evidence="2">
    <location>
        <begin position="272"/>
        <end position="293"/>
    </location>
</feature>
<dbReference type="GO" id="GO:0000160">
    <property type="term" value="P:phosphorelay signal transduction system"/>
    <property type="evidence" value="ECO:0007669"/>
    <property type="project" value="InterPro"/>
</dbReference>
<dbReference type="InterPro" id="IPR011006">
    <property type="entry name" value="CheY-like_superfamily"/>
</dbReference>
<dbReference type="CDD" id="cd00156">
    <property type="entry name" value="REC"/>
    <property type="match status" value="1"/>
</dbReference>
<dbReference type="PROSITE" id="PS50110">
    <property type="entry name" value="RESPONSE_REGULATORY"/>
    <property type="match status" value="1"/>
</dbReference>
<evidence type="ECO:0000313" key="5">
    <source>
        <dbReference type="Proteomes" id="UP000709959"/>
    </source>
</evidence>
<feature type="compositionally biased region" description="Low complexity" evidence="2">
    <location>
        <begin position="253"/>
        <end position="264"/>
    </location>
</feature>
<dbReference type="SUPFAM" id="SSF52172">
    <property type="entry name" value="CheY-like"/>
    <property type="match status" value="1"/>
</dbReference>
<feature type="modified residue" description="4-aspartylphosphate" evidence="1">
    <location>
        <position position="368"/>
    </location>
</feature>
<dbReference type="EMBL" id="JADKCH010000013">
    <property type="protein sequence ID" value="MBK8573208.1"/>
    <property type="molecule type" value="Genomic_DNA"/>
</dbReference>
<comment type="caution">
    <text evidence="4">The sequence shown here is derived from an EMBL/GenBank/DDBJ whole genome shotgun (WGS) entry which is preliminary data.</text>
</comment>
<protein>
    <submittedName>
        <fullName evidence="4">Response regulator</fullName>
    </submittedName>
</protein>
<dbReference type="AlphaFoldDB" id="A0A936F349"/>
<feature type="compositionally biased region" description="Low complexity" evidence="2">
    <location>
        <begin position="294"/>
        <end position="304"/>
    </location>
</feature>
<accession>A0A936F349</accession>
<dbReference type="InterPro" id="IPR001789">
    <property type="entry name" value="Sig_transdc_resp-reg_receiver"/>
</dbReference>
<gene>
    <name evidence="4" type="ORF">IPN91_11290</name>
</gene>
<name>A0A936F349_9BACT</name>
<evidence type="ECO:0000259" key="3">
    <source>
        <dbReference type="PROSITE" id="PS50110"/>
    </source>
</evidence>
<dbReference type="Proteomes" id="UP000709959">
    <property type="component" value="Unassembled WGS sequence"/>
</dbReference>
<keyword evidence="1" id="KW-0597">Phosphoprotein</keyword>
<evidence type="ECO:0000313" key="4">
    <source>
        <dbReference type="EMBL" id="MBK8573208.1"/>
    </source>
</evidence>
<organism evidence="4 5">
    <name type="scientific">Candidatus Geothrix odensensis</name>
    <dbReference type="NCBI Taxonomy" id="2954440"/>
    <lineage>
        <taxon>Bacteria</taxon>
        <taxon>Pseudomonadati</taxon>
        <taxon>Acidobacteriota</taxon>
        <taxon>Holophagae</taxon>
        <taxon>Holophagales</taxon>
        <taxon>Holophagaceae</taxon>
        <taxon>Geothrix</taxon>
    </lineage>
</organism>